<dbReference type="GO" id="GO:0043780">
    <property type="term" value="F:cobalt-precorrin-5B C1-methyltransferase activity"/>
    <property type="evidence" value="ECO:0007669"/>
    <property type="project" value="RHEA"/>
</dbReference>
<dbReference type="PROSITE" id="PS51014">
    <property type="entry name" value="COBK_CBIJ"/>
    <property type="match status" value="1"/>
</dbReference>
<dbReference type="InterPro" id="IPR036074">
    <property type="entry name" value="CbiD_sf"/>
</dbReference>
<protein>
    <recommendedName>
        <fullName evidence="5">Cobalt-precorrin-5B C(1)-methyltransferase</fullName>
        <ecNumber evidence="5">2.1.1.195</ecNumber>
    </recommendedName>
    <alternativeName>
        <fullName evidence="5">Cobalt-precorrin-6A synthase</fullName>
    </alternativeName>
</protein>
<dbReference type="PANTHER" id="PTHR35863:SF1">
    <property type="entry name" value="COBALT-PRECORRIN-5B C(1)-METHYLTRANSFERASE"/>
    <property type="match status" value="1"/>
</dbReference>
<dbReference type="PANTHER" id="PTHR35863">
    <property type="entry name" value="COBALT-PRECORRIN-5B C(1)-METHYLTRANSFERASE"/>
    <property type="match status" value="1"/>
</dbReference>
<dbReference type="AlphaFoldDB" id="A0A1M7DGB5"/>
<dbReference type="GO" id="GO:0016994">
    <property type="term" value="F:precorrin-6A reductase activity"/>
    <property type="evidence" value="ECO:0007669"/>
    <property type="project" value="InterPro"/>
</dbReference>
<keyword evidence="1 5" id="KW-0169">Cobalamin biosynthesis</keyword>
<reference evidence="6 7" key="1">
    <citation type="submission" date="2016-11" db="EMBL/GenBank/DDBJ databases">
        <authorList>
            <person name="Jaros S."/>
            <person name="Januszkiewicz K."/>
            <person name="Wedrychowicz H."/>
        </authorList>
    </citation>
    <scope>NUCLEOTIDE SEQUENCE [LARGE SCALE GENOMIC DNA]</scope>
    <source>
        <strain evidence="6 7">BPI-34</strain>
    </source>
</reference>
<dbReference type="GO" id="GO:0032259">
    <property type="term" value="P:methylation"/>
    <property type="evidence" value="ECO:0007669"/>
    <property type="project" value="UniProtKB-KW"/>
</dbReference>
<evidence type="ECO:0000256" key="2">
    <source>
        <dbReference type="ARBA" id="ARBA00022603"/>
    </source>
</evidence>
<evidence type="ECO:0000313" key="7">
    <source>
        <dbReference type="Proteomes" id="UP000184280"/>
    </source>
</evidence>
<dbReference type="EC" id="2.1.1.195" evidence="5"/>
<dbReference type="Proteomes" id="UP000184280">
    <property type="component" value="Unassembled WGS sequence"/>
</dbReference>
<evidence type="ECO:0000256" key="5">
    <source>
        <dbReference type="HAMAP-Rule" id="MF_00787"/>
    </source>
</evidence>
<dbReference type="EMBL" id="FRCJ01000001">
    <property type="protein sequence ID" value="SHL78423.1"/>
    <property type="molecule type" value="Genomic_DNA"/>
</dbReference>
<dbReference type="Pfam" id="PF02571">
    <property type="entry name" value="CbiJ"/>
    <property type="match status" value="1"/>
</dbReference>
<dbReference type="InterPro" id="IPR002748">
    <property type="entry name" value="CbiD"/>
</dbReference>
<gene>
    <name evidence="5" type="primary">cbiD</name>
    <name evidence="6" type="ORF">SAMN04488494_0729</name>
</gene>
<dbReference type="NCBIfam" id="TIGR00312">
    <property type="entry name" value="cbiD"/>
    <property type="match status" value="1"/>
</dbReference>
<evidence type="ECO:0000313" key="6">
    <source>
        <dbReference type="EMBL" id="SHL78423.1"/>
    </source>
</evidence>
<keyword evidence="2 5" id="KW-0489">Methyltransferase</keyword>
<proteinExistence type="inferred from homology"/>
<accession>A0A1M7DGB5</accession>
<comment type="similarity">
    <text evidence="5">Belongs to the CbiD family.</text>
</comment>
<comment type="catalytic activity">
    <reaction evidence="5">
        <text>Co-precorrin-5B + S-adenosyl-L-methionine = Co-precorrin-6A + S-adenosyl-L-homocysteine</text>
        <dbReference type="Rhea" id="RHEA:26285"/>
        <dbReference type="ChEBI" id="CHEBI:57856"/>
        <dbReference type="ChEBI" id="CHEBI:59789"/>
        <dbReference type="ChEBI" id="CHEBI:60063"/>
        <dbReference type="ChEBI" id="CHEBI:60064"/>
        <dbReference type="EC" id="2.1.1.195"/>
    </reaction>
</comment>
<dbReference type="OrthoDB" id="6439987at2"/>
<dbReference type="Pfam" id="PF01888">
    <property type="entry name" value="CbiD"/>
    <property type="match status" value="1"/>
</dbReference>
<dbReference type="HAMAP" id="MF_00787">
    <property type="entry name" value="CbiD"/>
    <property type="match status" value="1"/>
</dbReference>
<dbReference type="GO" id="GO:0019251">
    <property type="term" value="P:anaerobic cobalamin biosynthetic process"/>
    <property type="evidence" value="ECO:0007669"/>
    <property type="project" value="UniProtKB-UniRule"/>
</dbReference>
<dbReference type="InterPro" id="IPR003723">
    <property type="entry name" value="Precorrin-6x_reduct"/>
</dbReference>
<dbReference type="UniPathway" id="UPA00148">
    <property type="reaction ID" value="UER00227"/>
</dbReference>
<keyword evidence="3 5" id="KW-0808">Transferase</keyword>
<comment type="function">
    <text evidence="5">Catalyzes the methylation of C-1 in cobalt-precorrin-5B to form cobalt-precorrin-6A.</text>
</comment>
<evidence type="ECO:0000256" key="4">
    <source>
        <dbReference type="ARBA" id="ARBA00022691"/>
    </source>
</evidence>
<organism evidence="6 7">
    <name type="scientific">Xylanibacter ruminicola</name>
    <name type="common">Prevotella ruminicola</name>
    <dbReference type="NCBI Taxonomy" id="839"/>
    <lineage>
        <taxon>Bacteria</taxon>
        <taxon>Pseudomonadati</taxon>
        <taxon>Bacteroidota</taxon>
        <taxon>Bacteroidia</taxon>
        <taxon>Bacteroidales</taxon>
        <taxon>Prevotellaceae</taxon>
        <taxon>Xylanibacter</taxon>
    </lineage>
</organism>
<evidence type="ECO:0000256" key="3">
    <source>
        <dbReference type="ARBA" id="ARBA00022679"/>
    </source>
</evidence>
<dbReference type="RefSeq" id="WP_073042845.1">
    <property type="nucleotide sequence ID" value="NZ_FRCJ01000001.1"/>
</dbReference>
<dbReference type="SUPFAM" id="SSF111342">
    <property type="entry name" value="CbiD-like"/>
    <property type="match status" value="1"/>
</dbReference>
<keyword evidence="4 5" id="KW-0949">S-adenosyl-L-methionine</keyword>
<evidence type="ECO:0000256" key="1">
    <source>
        <dbReference type="ARBA" id="ARBA00022573"/>
    </source>
</evidence>
<sequence length="589" mass="63977">MILVFGGTTEGRKAVEVLEEGGSPYFYSTKTGEQDITLQHGVRIDGALDEAAMTRFCTEHAIRMIVDAAHPFAALLHRTIAKTASALSLPVVRFERIYPPRDPAITWIDDYTQIPRDIHSLLATTGVQSISKLKPLAADGISIFYRILNRPSSIALALKQGATQAQLCYYDDPNDIPVQADAILLKESGLSGGFTEKIEAAKACGMRVIAIKRPEQPKSFIVVDGPYGLRRMVEKLLPEFYPLHSGLTTGTCATAAAVAACIRLTSGEMPAEVPVMLPNGETIHVAVSYGDDYAACIKEAGDDPDVTNGIEVRAQVTESDHFEILGGEGVGRFTLPGFDYPPGEAAINKAPREIIRQNLERLKMEDGRLKIVISVPQGAEIARRTFNPRLGIEGGISIIGVSGIVKPFSEEAFVDSIRKCMTVAKASQSARVVINSGGKSERFVKALYPELPQQAFVEYGNYIGETLKIAHELDIRSITLGVMIGKAVKLAAGHLDTHSKRATMDKAFISEMLHEAHCDIDISDITLAREIWDRLSPEQQQDFADVIISHCAAYCQPLLPNGELTILLIADDGTILPLSPAHQPVPSRS</sequence>
<name>A0A1M7DGB5_XYLRU</name>
<dbReference type="Gene3D" id="3.30.2110.10">
    <property type="entry name" value="CbiD-like"/>
    <property type="match status" value="1"/>
</dbReference>
<comment type="pathway">
    <text evidence="5">Cofactor biosynthesis; adenosylcobalamin biosynthesis; cob(II)yrinate a,c-diamide from sirohydrochlorin (anaerobic route): step 6/10.</text>
</comment>